<feature type="region of interest" description="Disordered" evidence="1">
    <location>
        <begin position="1"/>
        <end position="135"/>
    </location>
</feature>
<feature type="compositionally biased region" description="Polar residues" evidence="1">
    <location>
        <begin position="1"/>
        <end position="11"/>
    </location>
</feature>
<evidence type="ECO:0000313" key="2">
    <source>
        <dbReference type="EMBL" id="TKW01524.1"/>
    </source>
</evidence>
<evidence type="ECO:0000313" key="3">
    <source>
        <dbReference type="Proteomes" id="UP000298652"/>
    </source>
</evidence>
<dbReference type="AlphaFoldDB" id="A0A4U6TK09"/>
<evidence type="ECO:0000256" key="1">
    <source>
        <dbReference type="SAM" id="MobiDB-lite"/>
    </source>
</evidence>
<gene>
    <name evidence="2" type="ORF">SEVIR_8G186700v2</name>
</gene>
<protein>
    <submittedName>
        <fullName evidence="2">Uncharacterized protein</fullName>
    </submittedName>
</protein>
<accession>A0A4U6TK09</accession>
<sequence length="135" mass="14912">MTVLPASSSPTAPARGATAGQCGCARRRGWTPRRRRRSRLVCHQARSTQRRWRSSPPPRSSERIGCGCGRRLVRPAKAARGGRRRRGWPEVGGRSEEAGSGGGGGRWRRRRESWCGRGKGDHTEKREERGARGGN</sequence>
<feature type="compositionally biased region" description="Basic residues" evidence="1">
    <location>
        <begin position="25"/>
        <end position="40"/>
    </location>
</feature>
<reference evidence="2" key="1">
    <citation type="submission" date="2019-03" db="EMBL/GenBank/DDBJ databases">
        <title>WGS assembly of Setaria viridis.</title>
        <authorList>
            <person name="Huang P."/>
            <person name="Jenkins J."/>
            <person name="Grimwood J."/>
            <person name="Barry K."/>
            <person name="Healey A."/>
            <person name="Mamidi S."/>
            <person name="Sreedasyam A."/>
            <person name="Shu S."/>
            <person name="Feldman M."/>
            <person name="Wu J."/>
            <person name="Yu Y."/>
            <person name="Chen C."/>
            <person name="Johnson J."/>
            <person name="Rokhsar D."/>
            <person name="Baxter I."/>
            <person name="Schmutz J."/>
            <person name="Brutnell T."/>
            <person name="Kellogg E."/>
        </authorList>
    </citation>
    <scope>NUCLEOTIDE SEQUENCE [LARGE SCALE GENOMIC DNA]</scope>
</reference>
<organism evidence="2 3">
    <name type="scientific">Setaria viridis</name>
    <name type="common">Green bristlegrass</name>
    <name type="synonym">Setaria italica subsp. viridis</name>
    <dbReference type="NCBI Taxonomy" id="4556"/>
    <lineage>
        <taxon>Eukaryota</taxon>
        <taxon>Viridiplantae</taxon>
        <taxon>Streptophyta</taxon>
        <taxon>Embryophyta</taxon>
        <taxon>Tracheophyta</taxon>
        <taxon>Spermatophyta</taxon>
        <taxon>Magnoliopsida</taxon>
        <taxon>Liliopsida</taxon>
        <taxon>Poales</taxon>
        <taxon>Poaceae</taxon>
        <taxon>PACMAD clade</taxon>
        <taxon>Panicoideae</taxon>
        <taxon>Panicodae</taxon>
        <taxon>Paniceae</taxon>
        <taxon>Cenchrinae</taxon>
        <taxon>Setaria</taxon>
    </lineage>
</organism>
<feature type="compositionally biased region" description="Basic and acidic residues" evidence="1">
    <location>
        <begin position="112"/>
        <end position="135"/>
    </location>
</feature>
<dbReference type="EMBL" id="CM016559">
    <property type="protein sequence ID" value="TKW01524.1"/>
    <property type="molecule type" value="Genomic_DNA"/>
</dbReference>
<dbReference type="Proteomes" id="UP000298652">
    <property type="component" value="Chromosome 8"/>
</dbReference>
<proteinExistence type="predicted"/>
<dbReference type="Gramene" id="TKW01524">
    <property type="protein sequence ID" value="TKW01524"/>
    <property type="gene ID" value="SEVIR_8G186700v2"/>
</dbReference>
<keyword evidence="3" id="KW-1185">Reference proteome</keyword>
<name>A0A4U6TK09_SETVI</name>